<dbReference type="Gramene" id="MELO3C006355.2.1">
    <property type="protein sequence ID" value="MELO3C006355.2.1"/>
    <property type="gene ID" value="MELO3C006355.2"/>
</dbReference>
<dbReference type="CDD" id="cd03185">
    <property type="entry name" value="GST_C_Tau"/>
    <property type="match status" value="1"/>
</dbReference>
<dbReference type="InterPro" id="IPR010987">
    <property type="entry name" value="Glutathione-S-Trfase_C-like"/>
</dbReference>
<dbReference type="SFLD" id="SFLDG00358">
    <property type="entry name" value="Main_(cytGST)"/>
    <property type="match status" value="1"/>
</dbReference>
<evidence type="ECO:0000256" key="3">
    <source>
        <dbReference type="ARBA" id="ARBA00047960"/>
    </source>
</evidence>
<keyword evidence="2" id="KW-0808">Transferase</keyword>
<dbReference type="PROSITE" id="PS50405">
    <property type="entry name" value="GST_CTER"/>
    <property type="match status" value="1"/>
</dbReference>
<name>A0A9I9CNT3_CUCME</name>
<organism evidence="6">
    <name type="scientific">Cucumis melo</name>
    <name type="common">Muskmelon</name>
    <dbReference type="NCBI Taxonomy" id="3656"/>
    <lineage>
        <taxon>Eukaryota</taxon>
        <taxon>Viridiplantae</taxon>
        <taxon>Streptophyta</taxon>
        <taxon>Embryophyta</taxon>
        <taxon>Tracheophyta</taxon>
        <taxon>Spermatophyta</taxon>
        <taxon>Magnoliopsida</taxon>
        <taxon>eudicotyledons</taxon>
        <taxon>Gunneridae</taxon>
        <taxon>Pentapetalae</taxon>
        <taxon>rosids</taxon>
        <taxon>fabids</taxon>
        <taxon>Cucurbitales</taxon>
        <taxon>Cucurbitaceae</taxon>
        <taxon>Benincaseae</taxon>
        <taxon>Cucumis</taxon>
    </lineage>
</organism>
<dbReference type="EnsemblPlants" id="MELO3C006355.2.1">
    <property type="protein sequence ID" value="MELO3C006355.2.1"/>
    <property type="gene ID" value="MELO3C006355.2"/>
</dbReference>
<dbReference type="InterPro" id="IPR036249">
    <property type="entry name" value="Thioredoxin-like_sf"/>
</dbReference>
<dbReference type="SFLD" id="SFLDG01152">
    <property type="entry name" value="Main.3:_Omega-_and_Tau-like"/>
    <property type="match status" value="1"/>
</dbReference>
<dbReference type="SUPFAM" id="SSF47616">
    <property type="entry name" value="GST C-terminal domain-like"/>
    <property type="match status" value="1"/>
</dbReference>
<dbReference type="GO" id="GO:0004364">
    <property type="term" value="F:glutathione transferase activity"/>
    <property type="evidence" value="ECO:0007669"/>
    <property type="project" value="UniProtKB-EC"/>
</dbReference>
<protein>
    <recommendedName>
        <fullName evidence="1">glutathione transferase</fullName>
        <ecNumber evidence="1">2.5.1.18</ecNumber>
    </recommendedName>
</protein>
<dbReference type="FunFam" id="3.40.30.10:FF:000014">
    <property type="entry name" value="Tau class glutathione S-transferase"/>
    <property type="match status" value="1"/>
</dbReference>
<dbReference type="PANTHER" id="PTHR11260:SF775">
    <property type="entry name" value="GLUTATHIONE S-TRANSFERASE U10"/>
    <property type="match status" value="1"/>
</dbReference>
<dbReference type="GO" id="GO:0006749">
    <property type="term" value="P:glutathione metabolic process"/>
    <property type="evidence" value="ECO:0007669"/>
    <property type="project" value="InterPro"/>
</dbReference>
<dbReference type="InterPro" id="IPR004045">
    <property type="entry name" value="Glutathione_S-Trfase_N"/>
</dbReference>
<proteinExistence type="predicted"/>
<dbReference type="InterPro" id="IPR045074">
    <property type="entry name" value="GST_C_Tau"/>
</dbReference>
<dbReference type="SUPFAM" id="SSF52833">
    <property type="entry name" value="Thioredoxin-like"/>
    <property type="match status" value="1"/>
</dbReference>
<sequence>MDEVKLHGHWSSPFVYRVIWALRIKAISYQYVEEDIHNKSPLLLHYNPIYKKVPVFVHGGRSICESTVILEYIDETWPQNPLLPVDPLDRATARFWIQVVEDMGLSTWRMFCSSGEEREKEKRKSLEMLQIVEEKAIDDRKFFGGEKIGMVDLVYGVFGYWLGVIEDLIGQKLIETPSFPRLHARIKNFLEDPIIRENCPDRDKMDGRRSEGPQKFHRVIWALQLKRIPYQFIEEDLTNNSILLLRYNPLYKKISGARLSTNPPSSSSISTMLGQKILCCRRNLTTATTRFWIKFIQDKKQEVLIFRRIFTARVEERERERARKESLEVPRTIEE</sequence>
<dbReference type="Pfam" id="PF02798">
    <property type="entry name" value="GST_N"/>
    <property type="match status" value="1"/>
</dbReference>
<evidence type="ECO:0000256" key="2">
    <source>
        <dbReference type="ARBA" id="ARBA00022679"/>
    </source>
</evidence>
<dbReference type="Gene3D" id="3.40.30.10">
    <property type="entry name" value="Glutaredoxin"/>
    <property type="match status" value="2"/>
</dbReference>
<dbReference type="PANTHER" id="PTHR11260">
    <property type="entry name" value="GLUTATHIONE S-TRANSFERASE, GST, SUPERFAMILY, GST DOMAIN CONTAINING"/>
    <property type="match status" value="1"/>
</dbReference>
<dbReference type="PROSITE" id="PS50404">
    <property type="entry name" value="GST_NTER"/>
    <property type="match status" value="1"/>
</dbReference>
<dbReference type="Gene3D" id="1.20.1050.10">
    <property type="match status" value="1"/>
</dbReference>
<comment type="catalytic activity">
    <reaction evidence="3">
        <text>RX + glutathione = an S-substituted glutathione + a halide anion + H(+)</text>
        <dbReference type="Rhea" id="RHEA:16437"/>
        <dbReference type="ChEBI" id="CHEBI:15378"/>
        <dbReference type="ChEBI" id="CHEBI:16042"/>
        <dbReference type="ChEBI" id="CHEBI:17792"/>
        <dbReference type="ChEBI" id="CHEBI:57925"/>
        <dbReference type="ChEBI" id="CHEBI:90779"/>
        <dbReference type="EC" id="2.5.1.18"/>
    </reaction>
</comment>
<reference evidence="6" key="1">
    <citation type="submission" date="2023-03" db="UniProtKB">
        <authorList>
            <consortium name="EnsemblPlants"/>
        </authorList>
    </citation>
    <scope>IDENTIFICATION</scope>
</reference>
<accession>A0A9I9CNT3</accession>
<dbReference type="SFLD" id="SFLDS00019">
    <property type="entry name" value="Glutathione_Transferase_(cytos"/>
    <property type="match status" value="1"/>
</dbReference>
<dbReference type="InterPro" id="IPR040079">
    <property type="entry name" value="Glutathione_S-Trfase"/>
</dbReference>
<dbReference type="EC" id="2.5.1.18" evidence="1"/>
<dbReference type="GO" id="GO:0005737">
    <property type="term" value="C:cytoplasm"/>
    <property type="evidence" value="ECO:0007669"/>
    <property type="project" value="TreeGrafter"/>
</dbReference>
<evidence type="ECO:0000259" key="5">
    <source>
        <dbReference type="PROSITE" id="PS50405"/>
    </source>
</evidence>
<dbReference type="FunFam" id="1.20.1050.10:FF:000012">
    <property type="entry name" value="Tau class glutathione S-transferase"/>
    <property type="match status" value="1"/>
</dbReference>
<evidence type="ECO:0000259" key="4">
    <source>
        <dbReference type="PROSITE" id="PS50404"/>
    </source>
</evidence>
<feature type="domain" description="GST N-terminal" evidence="4">
    <location>
        <begin position="2"/>
        <end position="81"/>
    </location>
</feature>
<evidence type="ECO:0000256" key="1">
    <source>
        <dbReference type="ARBA" id="ARBA00012452"/>
    </source>
</evidence>
<dbReference type="InterPro" id="IPR045073">
    <property type="entry name" value="Omega/Tau-like"/>
</dbReference>
<evidence type="ECO:0000313" key="6">
    <source>
        <dbReference type="EnsemblPlants" id="MELO3C006355.2.1"/>
    </source>
</evidence>
<dbReference type="AlphaFoldDB" id="A0A9I9CNT3"/>
<feature type="domain" description="GST C-terminal" evidence="5">
    <location>
        <begin position="86"/>
        <end position="214"/>
    </location>
</feature>
<dbReference type="CDD" id="cd03058">
    <property type="entry name" value="GST_N_Tau"/>
    <property type="match status" value="1"/>
</dbReference>
<dbReference type="InterPro" id="IPR036282">
    <property type="entry name" value="Glutathione-S-Trfase_C_sf"/>
</dbReference>